<dbReference type="Proteomes" id="UP000187172">
    <property type="component" value="Unassembled WGS sequence"/>
</dbReference>
<proteinExistence type="predicted"/>
<evidence type="ECO:0000313" key="1">
    <source>
        <dbReference type="EMBL" id="OMF53209.1"/>
    </source>
</evidence>
<dbReference type="RefSeq" id="WP_076172413.1">
    <property type="nucleotide sequence ID" value="NZ_MRTP01000005.1"/>
</dbReference>
<gene>
    <name evidence="1" type="ORF">BK138_20160</name>
</gene>
<evidence type="ECO:0000313" key="2">
    <source>
        <dbReference type="Proteomes" id="UP000187172"/>
    </source>
</evidence>
<sequence>MPLDNKTKVLVERTDSILYYAESDLSKDQGAGWIGGNAPDFFDDQDDLIHEGNQKYVFYLTLVHPFKPESMISIFIPEDYEEYLENNMYPNCSIKVIEHPISTESAKEMFTNPGLIKHFISEGALSNDKKSIDQPFLIKVGGNPRLIQNEDNYFTKLREESFSFLFQVDEDGYPETLVQHDYNYPFGFGSLYIFALIGATEIQHPVAGFWQFS</sequence>
<reference evidence="1 2" key="1">
    <citation type="submission" date="2016-11" db="EMBL/GenBank/DDBJ databases">
        <title>Paenibacillus species isolates.</title>
        <authorList>
            <person name="Beno S.M."/>
        </authorList>
    </citation>
    <scope>NUCLEOTIDE SEQUENCE [LARGE SCALE GENOMIC DNA]</scope>
    <source>
        <strain evidence="1 2">FSL R5-0378</strain>
    </source>
</reference>
<accession>A0A1R1EN66</accession>
<evidence type="ECO:0008006" key="3">
    <source>
        <dbReference type="Google" id="ProtNLM"/>
    </source>
</evidence>
<dbReference type="STRING" id="297318.BK138_20160"/>
<dbReference type="AlphaFoldDB" id="A0A1R1EN66"/>
<protein>
    <recommendedName>
        <fullName evidence="3">DUF1963 domain-containing protein</fullName>
    </recommendedName>
</protein>
<dbReference type="EMBL" id="MRTP01000005">
    <property type="protein sequence ID" value="OMF53209.1"/>
    <property type="molecule type" value="Genomic_DNA"/>
</dbReference>
<keyword evidence="2" id="KW-1185">Reference proteome</keyword>
<name>A0A1R1EN66_9BACL</name>
<organism evidence="1 2">
    <name type="scientific">Paenibacillus rhizosphaerae</name>
    <dbReference type="NCBI Taxonomy" id="297318"/>
    <lineage>
        <taxon>Bacteria</taxon>
        <taxon>Bacillati</taxon>
        <taxon>Bacillota</taxon>
        <taxon>Bacilli</taxon>
        <taxon>Bacillales</taxon>
        <taxon>Paenibacillaceae</taxon>
        <taxon>Paenibacillus</taxon>
    </lineage>
</organism>
<comment type="caution">
    <text evidence="1">The sequence shown here is derived from an EMBL/GenBank/DDBJ whole genome shotgun (WGS) entry which is preliminary data.</text>
</comment>